<accession>A0A4Z2GSL8</accession>
<dbReference type="EMBL" id="SRLO01000446">
    <property type="protein sequence ID" value="TNN55773.1"/>
    <property type="molecule type" value="Genomic_DNA"/>
</dbReference>
<organism evidence="2 3">
    <name type="scientific">Liparis tanakae</name>
    <name type="common">Tanaka's snailfish</name>
    <dbReference type="NCBI Taxonomy" id="230148"/>
    <lineage>
        <taxon>Eukaryota</taxon>
        <taxon>Metazoa</taxon>
        <taxon>Chordata</taxon>
        <taxon>Craniata</taxon>
        <taxon>Vertebrata</taxon>
        <taxon>Euteleostomi</taxon>
        <taxon>Actinopterygii</taxon>
        <taxon>Neopterygii</taxon>
        <taxon>Teleostei</taxon>
        <taxon>Neoteleostei</taxon>
        <taxon>Acanthomorphata</taxon>
        <taxon>Eupercaria</taxon>
        <taxon>Perciformes</taxon>
        <taxon>Cottioidei</taxon>
        <taxon>Cottales</taxon>
        <taxon>Liparidae</taxon>
        <taxon>Liparis</taxon>
    </lineage>
</organism>
<evidence type="ECO:0000313" key="2">
    <source>
        <dbReference type="EMBL" id="TNN55773.1"/>
    </source>
</evidence>
<evidence type="ECO:0000256" key="1">
    <source>
        <dbReference type="SAM" id="MobiDB-lite"/>
    </source>
</evidence>
<feature type="region of interest" description="Disordered" evidence="1">
    <location>
        <begin position="57"/>
        <end position="76"/>
    </location>
</feature>
<gene>
    <name evidence="2" type="ORF">EYF80_034021</name>
</gene>
<evidence type="ECO:0000313" key="3">
    <source>
        <dbReference type="Proteomes" id="UP000314294"/>
    </source>
</evidence>
<dbReference type="Proteomes" id="UP000314294">
    <property type="component" value="Unassembled WGS sequence"/>
</dbReference>
<protein>
    <submittedName>
        <fullName evidence="2">Uncharacterized protein</fullName>
    </submittedName>
</protein>
<reference evidence="2 3" key="1">
    <citation type="submission" date="2019-03" db="EMBL/GenBank/DDBJ databases">
        <title>First draft genome of Liparis tanakae, snailfish: a comprehensive survey of snailfish specific genes.</title>
        <authorList>
            <person name="Kim W."/>
            <person name="Song I."/>
            <person name="Jeong J.-H."/>
            <person name="Kim D."/>
            <person name="Kim S."/>
            <person name="Ryu S."/>
            <person name="Song J.Y."/>
            <person name="Lee S.K."/>
        </authorList>
    </citation>
    <scope>NUCLEOTIDE SEQUENCE [LARGE SCALE GENOMIC DNA]</scope>
    <source>
        <tissue evidence="2">Muscle</tissue>
    </source>
</reference>
<name>A0A4Z2GSL8_9TELE</name>
<keyword evidence="3" id="KW-1185">Reference proteome</keyword>
<comment type="caution">
    <text evidence="2">The sequence shown here is derived from an EMBL/GenBank/DDBJ whole genome shotgun (WGS) entry which is preliminary data.</text>
</comment>
<dbReference type="AlphaFoldDB" id="A0A4Z2GSL8"/>
<sequence>MEWYITPPEGSEMRGWRNEPLGEGVGCLAPLCTGLEEVPVLMSSEAKMSAARSPRTFILDNKHSSGAPGERSNGGL</sequence>
<proteinExistence type="predicted"/>